<reference evidence="3 4" key="1">
    <citation type="journal article" date="2019" name="Sci. Rep.">
        <title>A high-quality genome of Eragrostis curvula grass provides insights into Poaceae evolution and supports new strategies to enhance forage quality.</title>
        <authorList>
            <person name="Carballo J."/>
            <person name="Santos B.A.C.M."/>
            <person name="Zappacosta D."/>
            <person name="Garbus I."/>
            <person name="Selva J.P."/>
            <person name="Gallo C.A."/>
            <person name="Diaz A."/>
            <person name="Albertini E."/>
            <person name="Caccamo M."/>
            <person name="Echenique V."/>
        </authorList>
    </citation>
    <scope>NUCLEOTIDE SEQUENCE [LARGE SCALE GENOMIC DNA]</scope>
    <source>
        <strain evidence="4">cv. Victoria</strain>
        <tissue evidence="3">Leaf</tissue>
    </source>
</reference>
<keyword evidence="2" id="KW-0472">Membrane</keyword>
<dbReference type="PANTHER" id="PTHR35322:SF2">
    <property type="entry name" value="PROTEIN CPR-5"/>
    <property type="match status" value="1"/>
</dbReference>
<dbReference type="AlphaFoldDB" id="A0A5J9SRU0"/>
<proteinExistence type="predicted"/>
<accession>A0A5J9SRU0</accession>
<feature type="transmembrane region" description="Helical" evidence="2">
    <location>
        <begin position="478"/>
        <end position="502"/>
    </location>
</feature>
<dbReference type="EMBL" id="RWGY01000396">
    <property type="protein sequence ID" value="TVU01723.1"/>
    <property type="molecule type" value="Genomic_DNA"/>
</dbReference>
<dbReference type="Gramene" id="TVU01723">
    <property type="protein sequence ID" value="TVU01723"/>
    <property type="gene ID" value="EJB05_52809"/>
</dbReference>
<keyword evidence="2" id="KW-1133">Transmembrane helix</keyword>
<evidence type="ECO:0000313" key="4">
    <source>
        <dbReference type="Proteomes" id="UP000324897"/>
    </source>
</evidence>
<feature type="non-terminal residue" evidence="3">
    <location>
        <position position="1"/>
    </location>
</feature>
<keyword evidence="4" id="KW-1185">Reference proteome</keyword>
<comment type="caution">
    <text evidence="3">The sequence shown here is derived from an EMBL/GenBank/DDBJ whole genome shotgun (WGS) entry which is preliminary data.</text>
</comment>
<feature type="compositionally biased region" description="Basic residues" evidence="1">
    <location>
        <begin position="85"/>
        <end position="103"/>
    </location>
</feature>
<evidence type="ECO:0000313" key="3">
    <source>
        <dbReference type="EMBL" id="TVU01723.1"/>
    </source>
</evidence>
<gene>
    <name evidence="3" type="ORF">EJB05_52809</name>
</gene>
<dbReference type="OrthoDB" id="2017423at2759"/>
<evidence type="ECO:0000256" key="2">
    <source>
        <dbReference type="SAM" id="Phobius"/>
    </source>
</evidence>
<keyword evidence="2" id="KW-0812">Transmembrane</keyword>
<sequence>ETHVLFKDETGDPHPEPNGEATSQQTERRKRVHGGIAELEILNPTPSGSRAPSHMDGAHIAGGLPETGGASSSASSASSYGSASRRSRLNKGVHLRPRRRRVAVKGGGGNKDAGDGDVQDLALPLGMSFAAVLAQVLNRCSGSGGGLQPDSLSKIYGDRFESFMRNFEKSFGSTLRTLHLINETPVYQQDIPQCSYRDANPASEIKLSDASPISEIKLSGADSQGRIHDVQKDISLSSVDNQIILHAGVSQQLVHHLPRSRSTPDIDQHILSVFEKSLNEQTRANELKELEIGLTMRKLQLKKSQLDLSSYSHMLEKIKISMGFEKASFKKEKLKTQMEDSRHAELIRKLIDMHLTAVVLMSVCFGYGTYTYSYQRITAVTAACTAASRESKSWWMPSSVSAFNSGLLFFRCHLIATTRISFGILMLLLIAWLIFQRSAMTGPNMPITFNVMLLGVLCGSVGRFCVDTLGGDGNVWLIFWEALCSIHLLGNICPSLLHRLLYGPISVTHRTKAVGLPYWSRRYIFFVLVSLILPCMAGLLPFASLSDWKQHAIQYVKSSLTRSDIEDDY</sequence>
<feature type="transmembrane region" description="Helical" evidence="2">
    <location>
        <begin position="447"/>
        <end position="466"/>
    </location>
</feature>
<name>A0A5J9SRU0_9POAL</name>
<organism evidence="3 4">
    <name type="scientific">Eragrostis curvula</name>
    <name type="common">weeping love grass</name>
    <dbReference type="NCBI Taxonomy" id="38414"/>
    <lineage>
        <taxon>Eukaryota</taxon>
        <taxon>Viridiplantae</taxon>
        <taxon>Streptophyta</taxon>
        <taxon>Embryophyta</taxon>
        <taxon>Tracheophyta</taxon>
        <taxon>Spermatophyta</taxon>
        <taxon>Magnoliopsida</taxon>
        <taxon>Liliopsida</taxon>
        <taxon>Poales</taxon>
        <taxon>Poaceae</taxon>
        <taxon>PACMAD clade</taxon>
        <taxon>Chloridoideae</taxon>
        <taxon>Eragrostideae</taxon>
        <taxon>Eragrostidinae</taxon>
        <taxon>Eragrostis</taxon>
    </lineage>
</organism>
<dbReference type="GO" id="GO:0006952">
    <property type="term" value="P:defense response"/>
    <property type="evidence" value="ECO:0007669"/>
    <property type="project" value="InterPro"/>
</dbReference>
<dbReference type="GO" id="GO:0010150">
    <property type="term" value="P:leaf senescence"/>
    <property type="evidence" value="ECO:0007669"/>
    <property type="project" value="InterPro"/>
</dbReference>
<evidence type="ECO:0000256" key="1">
    <source>
        <dbReference type="SAM" id="MobiDB-lite"/>
    </source>
</evidence>
<dbReference type="PANTHER" id="PTHR35322">
    <property type="entry name" value="PROTEIN CPR-5"/>
    <property type="match status" value="1"/>
</dbReference>
<dbReference type="InterPro" id="IPR044708">
    <property type="entry name" value="CPR5"/>
</dbReference>
<protein>
    <submittedName>
        <fullName evidence="3">Uncharacterized protein</fullName>
    </submittedName>
</protein>
<feature type="transmembrane region" description="Helical" evidence="2">
    <location>
        <begin position="523"/>
        <end position="543"/>
    </location>
</feature>
<dbReference type="Proteomes" id="UP000324897">
    <property type="component" value="Unassembled WGS sequence"/>
</dbReference>
<feature type="region of interest" description="Disordered" evidence="1">
    <location>
        <begin position="1"/>
        <end position="115"/>
    </location>
</feature>
<feature type="compositionally biased region" description="Low complexity" evidence="1">
    <location>
        <begin position="68"/>
        <end position="84"/>
    </location>
</feature>
<dbReference type="GO" id="GO:0010090">
    <property type="term" value="P:trichome morphogenesis"/>
    <property type="evidence" value="ECO:0007669"/>
    <property type="project" value="InterPro"/>
</dbReference>
<feature type="transmembrane region" description="Helical" evidence="2">
    <location>
        <begin position="408"/>
        <end position="435"/>
    </location>
</feature>
<feature type="compositionally biased region" description="Basic and acidic residues" evidence="1">
    <location>
        <begin position="1"/>
        <end position="17"/>
    </location>
</feature>